<name>A0A443RW80_9ACAR</name>
<accession>A0A443RW80</accession>
<dbReference type="InterPro" id="IPR036397">
    <property type="entry name" value="RNaseH_sf"/>
</dbReference>
<dbReference type="EMBL" id="NCKV01024160">
    <property type="protein sequence ID" value="RWS19631.1"/>
    <property type="molecule type" value="Genomic_DNA"/>
</dbReference>
<dbReference type="PROSITE" id="PS50822">
    <property type="entry name" value="PIWI"/>
    <property type="match status" value="1"/>
</dbReference>
<evidence type="ECO:0000313" key="3">
    <source>
        <dbReference type="Proteomes" id="UP000288716"/>
    </source>
</evidence>
<dbReference type="GO" id="GO:0003676">
    <property type="term" value="F:nucleic acid binding"/>
    <property type="evidence" value="ECO:0007669"/>
    <property type="project" value="InterPro"/>
</dbReference>
<dbReference type="Gene3D" id="3.40.50.2300">
    <property type="match status" value="1"/>
</dbReference>
<evidence type="ECO:0000259" key="1">
    <source>
        <dbReference type="PROSITE" id="PS50822"/>
    </source>
</evidence>
<keyword evidence="3" id="KW-1185">Reference proteome</keyword>
<organism evidence="2 3">
    <name type="scientific">Leptotrombidium deliense</name>
    <dbReference type="NCBI Taxonomy" id="299467"/>
    <lineage>
        <taxon>Eukaryota</taxon>
        <taxon>Metazoa</taxon>
        <taxon>Ecdysozoa</taxon>
        <taxon>Arthropoda</taxon>
        <taxon>Chelicerata</taxon>
        <taxon>Arachnida</taxon>
        <taxon>Acari</taxon>
        <taxon>Acariformes</taxon>
        <taxon>Trombidiformes</taxon>
        <taxon>Prostigmata</taxon>
        <taxon>Anystina</taxon>
        <taxon>Parasitengona</taxon>
        <taxon>Trombiculoidea</taxon>
        <taxon>Trombiculidae</taxon>
        <taxon>Leptotrombidium</taxon>
    </lineage>
</organism>
<dbReference type="STRING" id="299467.A0A443RW80"/>
<dbReference type="AlphaFoldDB" id="A0A443RW80"/>
<sequence>YLNALKSIPSSAQMIVCVVPNINKERYDSIKKLCCCDKAVASQVVVAKTISRKDRLKSVCTKIGMQMCVKLGAEIWALHIPLKSLMVVGYDTYHDGTLKGQSVGGFVSSLNQRLTRWFSKVSYHKSRDEMSGNFAVNFRESLRKYREYNNGAIPDRVIIYRDGVGDGMITHVFDYELQQMRQTMREFCPTNTPKLVFVIVTKRVNARIFRRTGETEFANPPPGTVVDTVITRPERYDFYLVSQSVRQGTVAPTLYNIIEDESNLSPHHHQQLAYKMTHLYFNWPGTLRVPAPCLYASKLAYLTGTSLHREPATTLSNTLFYL</sequence>
<dbReference type="FunFam" id="3.30.420.10:FF:000014">
    <property type="entry name" value="Piwi-like RNA-mediated gene silencing 1"/>
    <property type="match status" value="1"/>
</dbReference>
<dbReference type="Gene3D" id="3.30.420.10">
    <property type="entry name" value="Ribonuclease H-like superfamily/Ribonuclease H"/>
    <property type="match status" value="1"/>
</dbReference>
<dbReference type="Pfam" id="PF02171">
    <property type="entry name" value="Piwi"/>
    <property type="match status" value="1"/>
</dbReference>
<dbReference type="SMART" id="SM00950">
    <property type="entry name" value="Piwi"/>
    <property type="match status" value="1"/>
</dbReference>
<gene>
    <name evidence="2" type="ORF">B4U80_04102</name>
</gene>
<proteinExistence type="predicted"/>
<dbReference type="OrthoDB" id="445936at2759"/>
<dbReference type="CDD" id="cd04658">
    <property type="entry name" value="Piwi_piwi-like_Euk"/>
    <property type="match status" value="1"/>
</dbReference>
<dbReference type="Proteomes" id="UP000288716">
    <property type="component" value="Unassembled WGS sequence"/>
</dbReference>
<feature type="domain" description="Piwi" evidence="1">
    <location>
        <begin position="14"/>
        <end position="308"/>
    </location>
</feature>
<protein>
    <submittedName>
        <fullName evidence="2">Piwi-like protein 1</fullName>
    </submittedName>
</protein>
<dbReference type="PANTHER" id="PTHR22891">
    <property type="entry name" value="EUKARYOTIC TRANSLATION INITIATION FACTOR 2C"/>
    <property type="match status" value="1"/>
</dbReference>
<dbReference type="VEuPathDB" id="VectorBase:LDEU012409"/>
<comment type="caution">
    <text evidence="2">The sequence shown here is derived from an EMBL/GenBank/DDBJ whole genome shotgun (WGS) entry which is preliminary data.</text>
</comment>
<dbReference type="InterPro" id="IPR003165">
    <property type="entry name" value="Piwi"/>
</dbReference>
<reference evidence="2 3" key="1">
    <citation type="journal article" date="2018" name="Gigascience">
        <title>Genomes of trombidid mites reveal novel predicted allergens and laterally-transferred genes associated with secondary metabolism.</title>
        <authorList>
            <person name="Dong X."/>
            <person name="Chaisiri K."/>
            <person name="Xia D."/>
            <person name="Armstrong S.D."/>
            <person name="Fang Y."/>
            <person name="Donnelly M.J."/>
            <person name="Kadowaki T."/>
            <person name="McGarry J.W."/>
            <person name="Darby A.C."/>
            <person name="Makepeace B.L."/>
        </authorList>
    </citation>
    <scope>NUCLEOTIDE SEQUENCE [LARGE SCALE GENOMIC DNA]</scope>
    <source>
        <strain evidence="2">UoL-UT</strain>
    </source>
</reference>
<dbReference type="InterPro" id="IPR012337">
    <property type="entry name" value="RNaseH-like_sf"/>
</dbReference>
<evidence type="ECO:0000313" key="2">
    <source>
        <dbReference type="EMBL" id="RWS19631.1"/>
    </source>
</evidence>
<feature type="non-terminal residue" evidence="2">
    <location>
        <position position="1"/>
    </location>
</feature>
<dbReference type="SUPFAM" id="SSF53098">
    <property type="entry name" value="Ribonuclease H-like"/>
    <property type="match status" value="1"/>
</dbReference>